<dbReference type="Pfam" id="PF12833">
    <property type="entry name" value="HTH_18"/>
    <property type="match status" value="1"/>
</dbReference>
<keyword evidence="6" id="KW-1185">Reference proteome</keyword>
<dbReference type="InterPro" id="IPR020449">
    <property type="entry name" value="Tscrpt_reg_AraC-type_HTH"/>
</dbReference>
<dbReference type="PRINTS" id="PR00032">
    <property type="entry name" value="HTHARAC"/>
</dbReference>
<dbReference type="InterPro" id="IPR018060">
    <property type="entry name" value="HTH_AraC"/>
</dbReference>
<dbReference type="SMART" id="SM00342">
    <property type="entry name" value="HTH_ARAC"/>
    <property type="match status" value="1"/>
</dbReference>
<keyword evidence="1" id="KW-0805">Transcription regulation</keyword>
<evidence type="ECO:0000313" key="6">
    <source>
        <dbReference type="Proteomes" id="UP000198984"/>
    </source>
</evidence>
<sequence>MNKINIRQIKEPDFSEGFSIRNIGTLLSEQDMVQELHRHNFFLALFLEKGKGEHSIDFTNYPVDDYSVFFMRPGQVHQLTLKHGSTGYLIQFNREFYTPRDEPVNFVLRKVSNKNYCPVSVKKFRKFSSQLSFIFEEYTQKQERYKEAIKASLEILFIELARQSKNPKEIANDGNRYSQEQLEELLELLQKHIVTHKQVTQYAEMMHLTTFQLNKITKETVGKTCSQLINEQIILEAKRHLLATTDQVNQIAFDLGFEDPSYFIRFFKKYTNFSPEVFRKNLK</sequence>
<dbReference type="EMBL" id="FOBB01000002">
    <property type="protein sequence ID" value="SEL57125.1"/>
    <property type="molecule type" value="Genomic_DNA"/>
</dbReference>
<dbReference type="GO" id="GO:0043565">
    <property type="term" value="F:sequence-specific DNA binding"/>
    <property type="evidence" value="ECO:0007669"/>
    <property type="project" value="InterPro"/>
</dbReference>
<dbReference type="RefSeq" id="WP_089910113.1">
    <property type="nucleotide sequence ID" value="NZ_FOBB01000002.1"/>
</dbReference>
<dbReference type="Proteomes" id="UP000198984">
    <property type="component" value="Unassembled WGS sequence"/>
</dbReference>
<gene>
    <name evidence="5" type="ORF">SAMN04488505_102576</name>
</gene>
<keyword evidence="3" id="KW-0804">Transcription</keyword>
<dbReference type="InterPro" id="IPR003313">
    <property type="entry name" value="AraC-bd"/>
</dbReference>
<dbReference type="Gene3D" id="1.10.10.60">
    <property type="entry name" value="Homeodomain-like"/>
    <property type="match status" value="1"/>
</dbReference>
<dbReference type="SUPFAM" id="SSF51215">
    <property type="entry name" value="Regulatory protein AraC"/>
    <property type="match status" value="1"/>
</dbReference>
<proteinExistence type="predicted"/>
<dbReference type="Pfam" id="PF02311">
    <property type="entry name" value="AraC_binding"/>
    <property type="match status" value="1"/>
</dbReference>
<reference evidence="5 6" key="1">
    <citation type="submission" date="2016-10" db="EMBL/GenBank/DDBJ databases">
        <authorList>
            <person name="de Groot N.N."/>
        </authorList>
    </citation>
    <scope>NUCLEOTIDE SEQUENCE [LARGE SCALE GENOMIC DNA]</scope>
    <source>
        <strain evidence="5 6">DSM 21039</strain>
    </source>
</reference>
<evidence type="ECO:0000256" key="3">
    <source>
        <dbReference type="ARBA" id="ARBA00023163"/>
    </source>
</evidence>
<keyword evidence="2" id="KW-0238">DNA-binding</keyword>
<protein>
    <submittedName>
        <fullName evidence="5">Transcriptional regulator, AraC family</fullName>
    </submittedName>
</protein>
<dbReference type="SUPFAM" id="SSF46689">
    <property type="entry name" value="Homeodomain-like"/>
    <property type="match status" value="1"/>
</dbReference>
<dbReference type="InterPro" id="IPR037923">
    <property type="entry name" value="HTH-like"/>
</dbReference>
<dbReference type="PANTHER" id="PTHR43280">
    <property type="entry name" value="ARAC-FAMILY TRANSCRIPTIONAL REGULATOR"/>
    <property type="match status" value="1"/>
</dbReference>
<evidence type="ECO:0000313" key="5">
    <source>
        <dbReference type="EMBL" id="SEL57125.1"/>
    </source>
</evidence>
<dbReference type="STRING" id="573321.SAMN04488505_102576"/>
<dbReference type="AlphaFoldDB" id="A0A1H7RAZ2"/>
<evidence type="ECO:0000256" key="2">
    <source>
        <dbReference type="ARBA" id="ARBA00023125"/>
    </source>
</evidence>
<evidence type="ECO:0000259" key="4">
    <source>
        <dbReference type="PROSITE" id="PS01124"/>
    </source>
</evidence>
<dbReference type="PROSITE" id="PS01124">
    <property type="entry name" value="HTH_ARAC_FAMILY_2"/>
    <property type="match status" value="1"/>
</dbReference>
<dbReference type="OrthoDB" id="1096411at2"/>
<evidence type="ECO:0000256" key="1">
    <source>
        <dbReference type="ARBA" id="ARBA00023015"/>
    </source>
</evidence>
<dbReference type="GO" id="GO:0003700">
    <property type="term" value="F:DNA-binding transcription factor activity"/>
    <property type="evidence" value="ECO:0007669"/>
    <property type="project" value="InterPro"/>
</dbReference>
<feature type="domain" description="HTH araC/xylS-type" evidence="4">
    <location>
        <begin position="183"/>
        <end position="281"/>
    </location>
</feature>
<name>A0A1H7RAZ2_9BACT</name>
<accession>A0A1H7RAZ2</accession>
<dbReference type="InterPro" id="IPR009057">
    <property type="entry name" value="Homeodomain-like_sf"/>
</dbReference>
<organism evidence="5 6">
    <name type="scientific">Chitinophaga rupis</name>
    <dbReference type="NCBI Taxonomy" id="573321"/>
    <lineage>
        <taxon>Bacteria</taxon>
        <taxon>Pseudomonadati</taxon>
        <taxon>Bacteroidota</taxon>
        <taxon>Chitinophagia</taxon>
        <taxon>Chitinophagales</taxon>
        <taxon>Chitinophagaceae</taxon>
        <taxon>Chitinophaga</taxon>
    </lineage>
</organism>
<dbReference type="PANTHER" id="PTHR43280:SF32">
    <property type="entry name" value="TRANSCRIPTIONAL REGULATORY PROTEIN"/>
    <property type="match status" value="1"/>
</dbReference>